<dbReference type="KEGG" id="cox:E0W60_19465"/>
<dbReference type="Pfam" id="PF06240">
    <property type="entry name" value="COXG"/>
    <property type="match status" value="1"/>
</dbReference>
<evidence type="ECO:0000313" key="2">
    <source>
        <dbReference type="Proteomes" id="UP000295294"/>
    </source>
</evidence>
<protein>
    <submittedName>
        <fullName evidence="1">Carbon monoxide dehydrogenase</fullName>
    </submittedName>
</protein>
<evidence type="ECO:0000313" key="1">
    <source>
        <dbReference type="EMBL" id="QBY53274.1"/>
    </source>
</evidence>
<organism evidence="1 2">
    <name type="scientific">Cupriavidus oxalaticus</name>
    <dbReference type="NCBI Taxonomy" id="96344"/>
    <lineage>
        <taxon>Bacteria</taxon>
        <taxon>Pseudomonadati</taxon>
        <taxon>Pseudomonadota</taxon>
        <taxon>Betaproteobacteria</taxon>
        <taxon>Burkholderiales</taxon>
        <taxon>Burkholderiaceae</taxon>
        <taxon>Cupriavidus</taxon>
    </lineage>
</organism>
<dbReference type="SUPFAM" id="SSF55961">
    <property type="entry name" value="Bet v1-like"/>
    <property type="match status" value="1"/>
</dbReference>
<gene>
    <name evidence="1" type="ORF">E0W60_19465</name>
</gene>
<dbReference type="InterPro" id="IPR023393">
    <property type="entry name" value="START-like_dom_sf"/>
</dbReference>
<name>A0A4P7LBD9_9BURK</name>
<reference evidence="1 2" key="1">
    <citation type="submission" date="2019-03" db="EMBL/GenBank/DDBJ databases">
        <title>Efficiently degradation of phenoxyalkanoic acid herbicides by Cupriavidus oxalaticus strain X32.</title>
        <authorList>
            <person name="Sheng X."/>
        </authorList>
    </citation>
    <scope>NUCLEOTIDE SEQUENCE [LARGE SCALE GENOMIC DNA]</scope>
    <source>
        <strain evidence="1 2">X32</strain>
    </source>
</reference>
<dbReference type="Proteomes" id="UP000295294">
    <property type="component" value="Chromosome 2"/>
</dbReference>
<dbReference type="PANTHER" id="PTHR38588:SF1">
    <property type="entry name" value="BLL0334 PROTEIN"/>
    <property type="match status" value="1"/>
</dbReference>
<dbReference type="OrthoDB" id="9787428at2"/>
<dbReference type="EMBL" id="CP038635">
    <property type="protein sequence ID" value="QBY53274.1"/>
    <property type="molecule type" value="Genomic_DNA"/>
</dbReference>
<accession>A0A4P7LBD9</accession>
<dbReference type="PANTHER" id="PTHR38588">
    <property type="entry name" value="BLL0334 PROTEIN"/>
    <property type="match status" value="1"/>
</dbReference>
<dbReference type="AlphaFoldDB" id="A0A4P7LBD9"/>
<proteinExistence type="predicted"/>
<dbReference type="CDD" id="cd05018">
    <property type="entry name" value="CoxG"/>
    <property type="match status" value="1"/>
</dbReference>
<dbReference type="RefSeq" id="WP_133096224.1">
    <property type="nucleotide sequence ID" value="NZ_CP038635.1"/>
</dbReference>
<dbReference type="InterPro" id="IPR010419">
    <property type="entry name" value="CO_DH_gsu"/>
</dbReference>
<dbReference type="Gene3D" id="3.30.530.20">
    <property type="match status" value="1"/>
</dbReference>
<sequence length="158" mass="16759">MEFTGTQVINASRAEVWKRLNDPATLQQCLPGCEQYGQAEDGSYDAVIVAAVGPIKARFKGTVRFSGHEEGIGYHIEGNGSGGVAGYGKLGADVRLEDADGGTSLHYVAVAQIGGKLAQIGSRLVGSVANKFLAEFFSRFERLVTQEMERSASLEASS</sequence>